<keyword evidence="2" id="KW-1185">Reference proteome</keyword>
<gene>
    <name evidence="1" type="ORF">QQS21_002138</name>
</gene>
<sequence>MNAFLRTVNPEDDILAKDRVFFCSEAVRHGEELKCELPISALDVPPELIAAWCVAEDAGTKAKLRQLMEDYRYSWSMCHILRCIPNWKEAPKKLSREIPWIPPYKYGKEEWIDDFDTEMWKYCSVM</sequence>
<protein>
    <submittedName>
        <fullName evidence="1">Uncharacterized protein</fullName>
    </submittedName>
</protein>
<accession>A0AAJ0CZT9</accession>
<comment type="caution">
    <text evidence="1">The sequence shown here is derived from an EMBL/GenBank/DDBJ whole genome shotgun (WGS) entry which is preliminary data.</text>
</comment>
<dbReference type="EMBL" id="JASWJB010000024">
    <property type="protein sequence ID" value="KAK2609357.1"/>
    <property type="molecule type" value="Genomic_DNA"/>
</dbReference>
<organism evidence="1 2">
    <name type="scientific">Conoideocrella luteorostrata</name>
    <dbReference type="NCBI Taxonomy" id="1105319"/>
    <lineage>
        <taxon>Eukaryota</taxon>
        <taxon>Fungi</taxon>
        <taxon>Dikarya</taxon>
        <taxon>Ascomycota</taxon>
        <taxon>Pezizomycotina</taxon>
        <taxon>Sordariomycetes</taxon>
        <taxon>Hypocreomycetidae</taxon>
        <taxon>Hypocreales</taxon>
        <taxon>Clavicipitaceae</taxon>
        <taxon>Conoideocrella</taxon>
    </lineage>
</organism>
<proteinExistence type="predicted"/>
<evidence type="ECO:0000313" key="1">
    <source>
        <dbReference type="EMBL" id="KAK2609357.1"/>
    </source>
</evidence>
<name>A0AAJ0CZT9_9HYPO</name>
<dbReference type="AlphaFoldDB" id="A0AAJ0CZT9"/>
<evidence type="ECO:0000313" key="2">
    <source>
        <dbReference type="Proteomes" id="UP001251528"/>
    </source>
</evidence>
<reference evidence="1" key="1">
    <citation type="submission" date="2023-06" db="EMBL/GenBank/DDBJ databases">
        <title>Conoideocrella luteorostrata (Hypocreales: Clavicipitaceae), a potential biocontrol fungus for elongate hemlock scale in United States Christmas tree production areas.</title>
        <authorList>
            <person name="Barrett H."/>
            <person name="Lovett B."/>
            <person name="Macias A.M."/>
            <person name="Stajich J.E."/>
            <person name="Kasson M.T."/>
        </authorList>
    </citation>
    <scope>NUCLEOTIDE SEQUENCE</scope>
    <source>
        <strain evidence="1">ARSEF 14590</strain>
    </source>
</reference>
<dbReference type="Proteomes" id="UP001251528">
    <property type="component" value="Unassembled WGS sequence"/>
</dbReference>